<dbReference type="Pfam" id="PF00512">
    <property type="entry name" value="HisKA"/>
    <property type="match status" value="1"/>
</dbReference>
<keyword evidence="6" id="KW-0597">Phosphoprotein</keyword>
<protein>
    <recommendedName>
        <fullName evidence="16">C4-dicarboxylate transport sensor protein DctB</fullName>
        <ecNumber evidence="3">2.7.13.3</ecNumber>
    </recommendedName>
</protein>
<dbReference type="SMART" id="SM00387">
    <property type="entry name" value="HATPase_c"/>
    <property type="match status" value="1"/>
</dbReference>
<feature type="domain" description="Histidine kinase" evidence="19">
    <location>
        <begin position="396"/>
        <end position="607"/>
    </location>
</feature>
<evidence type="ECO:0000256" key="7">
    <source>
        <dbReference type="ARBA" id="ARBA00022679"/>
    </source>
</evidence>
<comment type="caution">
    <text evidence="20">The sequence shown here is derived from an EMBL/GenBank/DDBJ whole genome shotgun (WGS) entry which is preliminary data.</text>
</comment>
<evidence type="ECO:0000256" key="10">
    <source>
        <dbReference type="ARBA" id="ARBA00022777"/>
    </source>
</evidence>
<keyword evidence="5" id="KW-0997">Cell inner membrane</keyword>
<dbReference type="Gene3D" id="3.30.565.10">
    <property type="entry name" value="Histidine kinase-like ATPase, C-terminal domain"/>
    <property type="match status" value="1"/>
</dbReference>
<dbReference type="InterPro" id="IPR004358">
    <property type="entry name" value="Sig_transdc_His_kin-like_C"/>
</dbReference>
<dbReference type="InterPro" id="IPR036097">
    <property type="entry name" value="HisK_dim/P_sf"/>
</dbReference>
<keyword evidence="14 18" id="KW-0472">Membrane</keyword>
<evidence type="ECO:0000256" key="6">
    <source>
        <dbReference type="ARBA" id="ARBA00022553"/>
    </source>
</evidence>
<dbReference type="InterPro" id="IPR003661">
    <property type="entry name" value="HisK_dim/P_dom"/>
</dbReference>
<feature type="coiled-coil region" evidence="17">
    <location>
        <begin position="360"/>
        <end position="387"/>
    </location>
</feature>
<dbReference type="PANTHER" id="PTHR43065">
    <property type="entry name" value="SENSOR HISTIDINE KINASE"/>
    <property type="match status" value="1"/>
</dbReference>
<reference evidence="20 21" key="1">
    <citation type="submission" date="2018-02" db="EMBL/GenBank/DDBJ databases">
        <title>Whole genome sequencing of endophytic bacterium.</title>
        <authorList>
            <person name="Eedara R."/>
            <person name="Podile A.R."/>
        </authorList>
    </citation>
    <scope>NUCLEOTIDE SEQUENCE [LARGE SCALE GENOMIC DNA]</scope>
    <source>
        <strain evidence="20 21">RP1T</strain>
    </source>
</reference>
<dbReference type="InterPro" id="IPR033479">
    <property type="entry name" value="dCache_1"/>
</dbReference>
<dbReference type="SUPFAM" id="SSF47384">
    <property type="entry name" value="Homodimeric domain of signal transducing histidine kinase"/>
    <property type="match status" value="1"/>
</dbReference>
<evidence type="ECO:0000259" key="19">
    <source>
        <dbReference type="PROSITE" id="PS50109"/>
    </source>
</evidence>
<evidence type="ECO:0000256" key="4">
    <source>
        <dbReference type="ARBA" id="ARBA00022475"/>
    </source>
</evidence>
<dbReference type="InterPro" id="IPR017055">
    <property type="entry name" value="Sig_transdc_His_kinase_DctB"/>
</dbReference>
<comment type="catalytic activity">
    <reaction evidence="1">
        <text>ATP + protein L-histidine = ADP + protein N-phospho-L-histidine.</text>
        <dbReference type="EC" id="2.7.13.3"/>
    </reaction>
</comment>
<comment type="subcellular location">
    <subcellularLocation>
        <location evidence="2">Cell inner membrane</location>
        <topology evidence="2">Multi-pass membrane protein</topology>
    </subcellularLocation>
</comment>
<dbReference type="InterPro" id="IPR005467">
    <property type="entry name" value="His_kinase_dom"/>
</dbReference>
<name>A0A2S9QB96_9HYPH</name>
<evidence type="ECO:0000256" key="13">
    <source>
        <dbReference type="ARBA" id="ARBA00023012"/>
    </source>
</evidence>
<dbReference type="FunFam" id="1.10.287.130:FF:000049">
    <property type="entry name" value="C4-dicarboxylate transport sensor protein DctB"/>
    <property type="match status" value="1"/>
</dbReference>
<keyword evidence="9" id="KW-0547">Nucleotide-binding</keyword>
<dbReference type="SUPFAM" id="SSF103190">
    <property type="entry name" value="Sensory domain-like"/>
    <property type="match status" value="1"/>
</dbReference>
<dbReference type="GO" id="GO:0005886">
    <property type="term" value="C:plasma membrane"/>
    <property type="evidence" value="ECO:0007669"/>
    <property type="project" value="UniProtKB-SubCell"/>
</dbReference>
<gene>
    <name evidence="20" type="ORF">C5L14_14955</name>
</gene>
<accession>A0A2S9QB96</accession>
<evidence type="ECO:0000256" key="11">
    <source>
        <dbReference type="ARBA" id="ARBA00022840"/>
    </source>
</evidence>
<dbReference type="Gene3D" id="3.30.450.20">
    <property type="entry name" value="PAS domain"/>
    <property type="match status" value="2"/>
</dbReference>
<evidence type="ECO:0000256" key="14">
    <source>
        <dbReference type="ARBA" id="ARBA00023136"/>
    </source>
</evidence>
<evidence type="ECO:0000256" key="15">
    <source>
        <dbReference type="ARBA" id="ARBA00059004"/>
    </source>
</evidence>
<keyword evidence="8 18" id="KW-0812">Transmembrane</keyword>
<evidence type="ECO:0000256" key="2">
    <source>
        <dbReference type="ARBA" id="ARBA00004429"/>
    </source>
</evidence>
<dbReference type="SUPFAM" id="SSF55874">
    <property type="entry name" value="ATPase domain of HSP90 chaperone/DNA topoisomerase II/histidine kinase"/>
    <property type="match status" value="1"/>
</dbReference>
<dbReference type="PANTHER" id="PTHR43065:SF46">
    <property type="entry name" value="C4-DICARBOXYLATE TRANSPORT SENSOR PROTEIN DCTB"/>
    <property type="match status" value="1"/>
</dbReference>
<dbReference type="InterPro" id="IPR003594">
    <property type="entry name" value="HATPase_dom"/>
</dbReference>
<dbReference type="EC" id="2.7.13.3" evidence="3"/>
<dbReference type="InterPro" id="IPR029151">
    <property type="entry name" value="Sensor-like_sf"/>
</dbReference>
<keyword evidence="11" id="KW-0067">ATP-binding</keyword>
<evidence type="ECO:0000256" key="8">
    <source>
        <dbReference type="ARBA" id="ARBA00022692"/>
    </source>
</evidence>
<dbReference type="GO" id="GO:0000155">
    <property type="term" value="F:phosphorelay sensor kinase activity"/>
    <property type="evidence" value="ECO:0007669"/>
    <property type="project" value="InterPro"/>
</dbReference>
<evidence type="ECO:0000256" key="3">
    <source>
        <dbReference type="ARBA" id="ARBA00012438"/>
    </source>
</evidence>
<evidence type="ECO:0000256" key="9">
    <source>
        <dbReference type="ARBA" id="ARBA00022741"/>
    </source>
</evidence>
<evidence type="ECO:0000256" key="16">
    <source>
        <dbReference type="ARBA" id="ARBA00073143"/>
    </source>
</evidence>
<dbReference type="RefSeq" id="WP_105862853.1">
    <property type="nucleotide sequence ID" value="NZ_PUEJ01000005.1"/>
</dbReference>
<dbReference type="Pfam" id="PF02743">
    <property type="entry name" value="dCache_1"/>
    <property type="match status" value="1"/>
</dbReference>
<keyword evidence="10 20" id="KW-0418">Kinase</keyword>
<keyword evidence="21" id="KW-1185">Reference proteome</keyword>
<dbReference type="GO" id="GO:0005524">
    <property type="term" value="F:ATP binding"/>
    <property type="evidence" value="ECO:0007669"/>
    <property type="project" value="UniProtKB-KW"/>
</dbReference>
<evidence type="ECO:0000313" key="20">
    <source>
        <dbReference type="EMBL" id="PRH86623.1"/>
    </source>
</evidence>
<evidence type="ECO:0000313" key="21">
    <source>
        <dbReference type="Proteomes" id="UP000237682"/>
    </source>
</evidence>
<feature type="transmembrane region" description="Helical" evidence="18">
    <location>
        <begin position="301"/>
        <end position="322"/>
    </location>
</feature>
<keyword evidence="7" id="KW-0808">Transferase</keyword>
<dbReference type="OrthoDB" id="7568856at2"/>
<comment type="function">
    <text evidence="15">Member of the two-component regulatory system DctB/DctD involved in the transport of C4-dicarboxylates. DctB functions as a membrane-associated protein kinase that phosphorylates DctD in response to environmental signals.</text>
</comment>
<evidence type="ECO:0000256" key="17">
    <source>
        <dbReference type="SAM" id="Coils"/>
    </source>
</evidence>
<dbReference type="InterPro" id="IPR036890">
    <property type="entry name" value="HATPase_C_sf"/>
</dbReference>
<keyword evidence="13" id="KW-0902">Two-component regulatory system</keyword>
<keyword evidence="17" id="KW-0175">Coiled coil</keyword>
<keyword evidence="4" id="KW-1003">Cell membrane</keyword>
<evidence type="ECO:0000256" key="5">
    <source>
        <dbReference type="ARBA" id="ARBA00022519"/>
    </source>
</evidence>
<evidence type="ECO:0000256" key="1">
    <source>
        <dbReference type="ARBA" id="ARBA00000085"/>
    </source>
</evidence>
<dbReference type="EMBL" id="PUEJ01000005">
    <property type="protein sequence ID" value="PRH86623.1"/>
    <property type="molecule type" value="Genomic_DNA"/>
</dbReference>
<evidence type="ECO:0000256" key="18">
    <source>
        <dbReference type="SAM" id="Phobius"/>
    </source>
</evidence>
<dbReference type="PROSITE" id="PS50109">
    <property type="entry name" value="HIS_KIN"/>
    <property type="match status" value="1"/>
</dbReference>
<dbReference type="PRINTS" id="PR00344">
    <property type="entry name" value="BCTRLSENSOR"/>
</dbReference>
<dbReference type="AlphaFoldDB" id="A0A2S9QB96"/>
<dbReference type="Proteomes" id="UP000237682">
    <property type="component" value="Unassembled WGS sequence"/>
</dbReference>
<dbReference type="Pfam" id="PF02518">
    <property type="entry name" value="HATPase_c"/>
    <property type="match status" value="1"/>
</dbReference>
<organism evidence="20 21">
    <name type="scientific">Labrys okinawensis</name>
    <dbReference type="NCBI Taxonomy" id="346911"/>
    <lineage>
        <taxon>Bacteria</taxon>
        <taxon>Pseudomonadati</taxon>
        <taxon>Pseudomonadota</taxon>
        <taxon>Alphaproteobacteria</taxon>
        <taxon>Hyphomicrobiales</taxon>
        <taxon>Xanthobacteraceae</taxon>
        <taxon>Labrys</taxon>
    </lineage>
</organism>
<dbReference type="PIRSF" id="PIRSF036431">
    <property type="entry name" value="STHK_DctB"/>
    <property type="match status" value="1"/>
</dbReference>
<proteinExistence type="predicted"/>
<dbReference type="CDD" id="cd00082">
    <property type="entry name" value="HisKA"/>
    <property type="match status" value="1"/>
</dbReference>
<dbReference type="Gene3D" id="6.10.250.3020">
    <property type="match status" value="1"/>
</dbReference>
<dbReference type="SMART" id="SM00388">
    <property type="entry name" value="HisKA"/>
    <property type="match status" value="1"/>
</dbReference>
<sequence length="610" mass="65460">MSGAAQRRRKRRIEWLVFAALSLASLALAVWLAGNYGTRQAAEALRAQAAGSATLDIAVLRSELEKQRTLSLVLSRDPDVLATLSSPDAARIGAMNAKLESLNAGARSAVIYLIDRTGLAIASSNWKEDISFVGTNYAFRPYFTEAVAKGDTEHFALGTVSQRPGLYIARRIDGPGGMQGVIVVKVEFFSVEEDWHRSGAIVYVTDPRGIVLLTSQPEWRFMAQAPIAAEEAARIRSSLQFGDSPLTVLPIRRSQASTPGADFVSLRGSGLHLASASKVPTTSWQLHLLEPAARALAAGAATLRSITFAVVGATLVLLGILLHRRQRAIARTAELTEAQIELEHRVEARTLDLSQSNALLSAEIDERRKVEAKLQTARDELTQANRLAILGQITAGLAHEVNQPVAAIRSFADNAAIFLDRSEPVPARQNLATIAGLTEKIADIIAQLRSFARKATGDVGPVPLRDVLDGALLLVGIRARRQGAEIDVDPVADDLRVAANRVRLEQVLVNLLQNALEALEGRAVQAIHIGIAGEGDLVRLTVSDNGPGLAPEVTAHLFTPFTTTKPGGLGLGLVISKDIVEEFGGRLEVESQPGQGCRFLITLKRAEKEG</sequence>
<evidence type="ECO:0000256" key="12">
    <source>
        <dbReference type="ARBA" id="ARBA00022989"/>
    </source>
</evidence>
<keyword evidence="12 18" id="KW-1133">Transmembrane helix</keyword>
<dbReference type="Gene3D" id="1.10.287.130">
    <property type="match status" value="1"/>
</dbReference>